<evidence type="ECO:0000259" key="2">
    <source>
        <dbReference type="Pfam" id="PF07883"/>
    </source>
</evidence>
<gene>
    <name evidence="3" type="ORF">MPL3356_80382</name>
</gene>
<dbReference type="InterPro" id="IPR014710">
    <property type="entry name" value="RmlC-like_jellyroll"/>
</dbReference>
<proteinExistence type="predicted"/>
<feature type="domain" description="Cupin type-2" evidence="2">
    <location>
        <begin position="119"/>
        <end position="180"/>
    </location>
</feature>
<evidence type="ECO:0000313" key="3">
    <source>
        <dbReference type="EMBL" id="CDX28603.1"/>
    </source>
</evidence>
<dbReference type="STRING" id="69974.MPLDJ20_60241"/>
<protein>
    <submittedName>
        <fullName evidence="3">Cupin 2 conserved barrel domain protein (Modular protein)</fullName>
    </submittedName>
</protein>
<name>A0A090EEB5_MESPL</name>
<feature type="region of interest" description="Disordered" evidence="1">
    <location>
        <begin position="34"/>
        <end position="56"/>
    </location>
</feature>
<keyword evidence="4" id="KW-1185">Reference proteome</keyword>
<dbReference type="AlphaFoldDB" id="A0A090EEB5"/>
<reference evidence="4" key="1">
    <citation type="submission" date="2014-08" db="EMBL/GenBank/DDBJ databases">
        <authorList>
            <person name="Moulin L."/>
        </authorList>
    </citation>
    <scope>NUCLEOTIDE SEQUENCE [LARGE SCALE GENOMIC DNA]</scope>
</reference>
<dbReference type="InterPro" id="IPR011051">
    <property type="entry name" value="RmlC_Cupin_sf"/>
</dbReference>
<organism evidence="3 4">
    <name type="scientific">Mesorhizobium plurifarium</name>
    <dbReference type="NCBI Taxonomy" id="69974"/>
    <lineage>
        <taxon>Bacteria</taxon>
        <taxon>Pseudomonadati</taxon>
        <taxon>Pseudomonadota</taxon>
        <taxon>Alphaproteobacteria</taxon>
        <taxon>Hyphomicrobiales</taxon>
        <taxon>Phyllobacteriaceae</taxon>
        <taxon>Mesorhizobium</taxon>
    </lineage>
</organism>
<dbReference type="Pfam" id="PF07883">
    <property type="entry name" value="Cupin_2"/>
    <property type="match status" value="1"/>
</dbReference>
<dbReference type="Gene3D" id="2.60.120.10">
    <property type="entry name" value="Jelly Rolls"/>
    <property type="match status" value="1"/>
</dbReference>
<sequence>MANRLANSSGIWISVYAGSPFLSSGVRPQGQIVAGMHGDPGRRVRARPPDRVKQRETRAEIGPVFASTSAPGPVYSPAMAHVIERDSWADAPDCWKDELQCGQFGANSCLIFNHQPTVGGGPRLHKHPYAEIFVIRSGTGLFTIGDREIKATAGQILIVPPDTPHKFINLGPGPLESTDIHENGHFITEWLE</sequence>
<feature type="compositionally biased region" description="Basic and acidic residues" evidence="1">
    <location>
        <begin position="39"/>
        <end position="56"/>
    </location>
</feature>
<evidence type="ECO:0000256" key="1">
    <source>
        <dbReference type="SAM" id="MobiDB-lite"/>
    </source>
</evidence>
<dbReference type="SUPFAM" id="SSF51182">
    <property type="entry name" value="RmlC-like cupins"/>
    <property type="match status" value="1"/>
</dbReference>
<accession>A0A090EEB5</accession>
<evidence type="ECO:0000313" key="4">
    <source>
        <dbReference type="Proteomes" id="UP000045285"/>
    </source>
</evidence>
<dbReference type="EMBL" id="CCMZ01000075">
    <property type="protein sequence ID" value="CDX28603.1"/>
    <property type="molecule type" value="Genomic_DNA"/>
</dbReference>
<dbReference type="InterPro" id="IPR013096">
    <property type="entry name" value="Cupin_2"/>
</dbReference>
<dbReference type="Proteomes" id="UP000045285">
    <property type="component" value="Unassembled WGS sequence"/>
</dbReference>